<feature type="transmembrane region" description="Helical" evidence="1">
    <location>
        <begin position="6"/>
        <end position="27"/>
    </location>
</feature>
<organism evidence="2 3">
    <name type="scientific">Necator americanus</name>
    <name type="common">Human hookworm</name>
    <dbReference type="NCBI Taxonomy" id="51031"/>
    <lineage>
        <taxon>Eukaryota</taxon>
        <taxon>Metazoa</taxon>
        <taxon>Ecdysozoa</taxon>
        <taxon>Nematoda</taxon>
        <taxon>Chromadorea</taxon>
        <taxon>Rhabditida</taxon>
        <taxon>Rhabditina</taxon>
        <taxon>Rhabditomorpha</taxon>
        <taxon>Strongyloidea</taxon>
        <taxon>Ancylostomatidae</taxon>
        <taxon>Bunostominae</taxon>
        <taxon>Necator</taxon>
    </lineage>
</organism>
<proteinExistence type="predicted"/>
<dbReference type="EMBL" id="KI669247">
    <property type="protein sequence ID" value="ETN68541.1"/>
    <property type="molecule type" value="Genomic_DNA"/>
</dbReference>
<dbReference type="Proteomes" id="UP000053676">
    <property type="component" value="Unassembled WGS sequence"/>
</dbReference>
<name>W2SI32_NECAM</name>
<dbReference type="STRING" id="51031.W2SI32"/>
<keyword evidence="1" id="KW-1133">Transmembrane helix</keyword>
<gene>
    <name evidence="2" type="ORF">NECAME_15767</name>
</gene>
<dbReference type="OrthoDB" id="5875761at2759"/>
<accession>W2SI32</accession>
<evidence type="ECO:0000313" key="3">
    <source>
        <dbReference type="Proteomes" id="UP000053676"/>
    </source>
</evidence>
<sequence length="160" mass="17658">MLLNQTGLGLVVYFWLLIFLDGLLARLMGTTKGHIHYSREDRMIKRSFISLLAAAIVSIGGASSSRFFSKELLTGKMGLLSPPGNSDFEGCMDNTFDNAQIAFNIKLGIDPTLTWKNATELAEQVHVLIDKSVDSFVQTGWTQCEKERIGFAYDCPGLSC</sequence>
<feature type="transmembrane region" description="Helical" evidence="1">
    <location>
        <begin position="48"/>
        <end position="68"/>
    </location>
</feature>
<dbReference type="KEGG" id="nai:NECAME_15767"/>
<keyword evidence="1" id="KW-0472">Membrane</keyword>
<keyword evidence="1" id="KW-0812">Transmembrane</keyword>
<dbReference type="AlphaFoldDB" id="W2SI32"/>
<protein>
    <submittedName>
        <fullName evidence="2">Uncharacterized protein</fullName>
    </submittedName>
</protein>
<reference evidence="3" key="1">
    <citation type="journal article" date="2014" name="Nat. Genet.">
        <title>Genome of the human hookworm Necator americanus.</title>
        <authorList>
            <person name="Tang Y.T."/>
            <person name="Gao X."/>
            <person name="Rosa B.A."/>
            <person name="Abubucker S."/>
            <person name="Hallsworth-Pepin K."/>
            <person name="Martin J."/>
            <person name="Tyagi R."/>
            <person name="Heizer E."/>
            <person name="Zhang X."/>
            <person name="Bhonagiri-Palsikar V."/>
            <person name="Minx P."/>
            <person name="Warren W.C."/>
            <person name="Wang Q."/>
            <person name="Zhan B."/>
            <person name="Hotez P.J."/>
            <person name="Sternberg P.W."/>
            <person name="Dougall A."/>
            <person name="Gaze S.T."/>
            <person name="Mulvenna J."/>
            <person name="Sotillo J."/>
            <person name="Ranganathan S."/>
            <person name="Rabelo E.M."/>
            <person name="Wilson R.K."/>
            <person name="Felgner P.L."/>
            <person name="Bethony J."/>
            <person name="Hawdon J.M."/>
            <person name="Gasser R.B."/>
            <person name="Loukas A."/>
            <person name="Mitreva M."/>
        </authorList>
    </citation>
    <scope>NUCLEOTIDE SEQUENCE [LARGE SCALE GENOMIC DNA]</scope>
</reference>
<evidence type="ECO:0000313" key="2">
    <source>
        <dbReference type="EMBL" id="ETN68541.1"/>
    </source>
</evidence>
<evidence type="ECO:0000256" key="1">
    <source>
        <dbReference type="SAM" id="Phobius"/>
    </source>
</evidence>
<keyword evidence="3" id="KW-1185">Reference proteome</keyword>